<organism evidence="1">
    <name type="scientific">Pestalotiopsis theae chrysovirus 1</name>
    <dbReference type="NCBI Taxonomy" id="2855487"/>
    <lineage>
        <taxon>Viruses</taxon>
        <taxon>Riboviria</taxon>
        <taxon>Orthornavirae</taxon>
        <taxon>Duplornaviricota</taxon>
        <taxon>Chrymotiviricetes</taxon>
        <taxon>Ghabrivirales</taxon>
        <taxon>Alphatotivirineae</taxon>
        <taxon>Chrysoviridae</taxon>
        <taxon>Alphachrysovirus</taxon>
    </lineage>
</organism>
<protein>
    <submittedName>
        <fullName evidence="1">PP</fullName>
    </submittedName>
</protein>
<dbReference type="EMBL" id="MH323411">
    <property type="protein sequence ID" value="QCY49460.1"/>
    <property type="molecule type" value="Genomic_RNA"/>
</dbReference>
<accession>A0A6M2VHR2</accession>
<proteinExistence type="predicted"/>
<dbReference type="SMR" id="A0A6M2VHR2"/>
<evidence type="ECO:0000313" key="1">
    <source>
        <dbReference type="EMBL" id="QCY49460.1"/>
    </source>
</evidence>
<sequence length="826" mass="92607">MNVYKTVYDLAGQAAKGRTFRGRRVDDNAIDEMNRVDGELVEFQMLSVLEKNILSGVSMQDNFTLNENENTIRIGVTSVAHAYTQGVGVSKIEHTSSKELEPFRVHGEWILEHEHGRSGYSEHKGTKSDRDTTIMGKMNRQMTHMSEQEVAGLPRTLVAEIMSQRSDMTHVFMKGFLLLHDLNLSVLFRRKERRARGSMDNYYDFVDSDTRMGHVLERDIVVDSEGFSGDELYTLDLMCQEYPTVKFCEDNIYNTCHMREDSLSIVSSRYIERPESRIPTPVEFYRNLVSVACKLGVVEDFCKAFKMMRGRMSHIRDVNRISQDRRYHSGVRRSVCYYRCMGGSTMHSQICTTFPSYMASSVSLVADMMVGKTYEVAASMMIESFGGLGDLMCEGGPAQSEHYNSIMREYGISSKNDRLNELMLCWESVSETQYSWSPVGTWKPYVEALTDELRKGREVAIPQLTFELPFIHYAESAWGAMIGFTGVDGAGINDLSDIGEGARKKKDEKLRLAATFTWAMGVRQTRPKTFNNSYGTKETSVTTKERSFLKATSGGYKISFVAYTLEEEYQGREDWMEDSATQLIKTTIAGTRCSVIMASGAESRWSYTEMKEPVNAETKTAGITESVMPKPKGDKVDAEVLKLIEEAKKRRDESQGSINDVFAKLRGVTHKEKVKLTGTEMAKDVGDTVKIKEIEVPGDGKCGIHAVVASMKEQGMIKPGQEKLVFDNFDGQMKEETFHDAASLAAAMNEVGIGLRVYDYSSNGVRAITYGDVSENGVAVIRKGMHFSGALEGAGDDVLISGREGGVFTNEQQLAALREMRKFFEG</sequence>
<name>A0A6M2VHR2_9VIRU</name>
<reference evidence="1" key="1">
    <citation type="journal article" date="2021" name="ISME J.">
        <title>A mycovirus modulates the endophytic and pathogenic traits of a plant associated fungus.</title>
        <authorList>
            <person name="Zhou L."/>
            <person name="Li X."/>
            <person name="Kotta-Loizou I."/>
            <person name="Dong K."/>
            <person name="Li S."/>
            <person name="Ni D."/>
            <person name="Hong N."/>
            <person name="Wang G."/>
            <person name="Xu W."/>
        </authorList>
    </citation>
    <scope>NUCLEOTIDE SEQUENCE</scope>
    <source>
        <strain evidence="1">LI-41</strain>
    </source>
</reference>